<evidence type="ECO:0000313" key="3">
    <source>
        <dbReference type="Proteomes" id="UP000015441"/>
    </source>
</evidence>
<comment type="caution">
    <text evidence="2">The sequence shown here is derived from an EMBL/GenBank/DDBJ whole genome shotgun (WGS) entry which is preliminary data.</text>
</comment>
<feature type="chain" id="PRO_5004107698" evidence="1">
    <location>
        <begin position="24"/>
        <end position="120"/>
    </location>
</feature>
<protein>
    <submittedName>
        <fullName evidence="2">CSEP0489 putative effector protein</fullName>
    </submittedName>
</protein>
<dbReference type="EMBL" id="CAUH01009554">
    <property type="protein sequence ID" value="CCU83257.1"/>
    <property type="molecule type" value="Genomic_DNA"/>
</dbReference>
<feature type="signal peptide" evidence="1">
    <location>
        <begin position="1"/>
        <end position="23"/>
    </location>
</feature>
<gene>
    <name evidence="2" type="ORF">BGHDH14_bghG009555000001001</name>
</gene>
<name>N1JLS3_BLUG1</name>
<organism evidence="2 3">
    <name type="scientific">Blumeria graminis f. sp. hordei (strain DH14)</name>
    <name type="common">Barley powdery mildew</name>
    <name type="synonym">Oidium monilioides f. sp. hordei</name>
    <dbReference type="NCBI Taxonomy" id="546991"/>
    <lineage>
        <taxon>Eukaryota</taxon>
        <taxon>Fungi</taxon>
        <taxon>Dikarya</taxon>
        <taxon>Ascomycota</taxon>
        <taxon>Pezizomycotina</taxon>
        <taxon>Leotiomycetes</taxon>
        <taxon>Erysiphales</taxon>
        <taxon>Erysiphaceae</taxon>
        <taxon>Blumeria</taxon>
        <taxon>Blumeria hordei</taxon>
    </lineage>
</organism>
<sequence length="120" mass="13543">MKVLNAISACAFTFLLLLGSVMGGHVLKCPSQNTFGIIEGKECARKATLENWNESHPLGRDGQKCKANQYSILSPLTRSWNYYLVQVCTTIDNFSLFEWDNPNWVKCEISLREGFAIPRP</sequence>
<dbReference type="Proteomes" id="UP000015441">
    <property type="component" value="Unassembled WGS sequence"/>
</dbReference>
<proteinExistence type="predicted"/>
<evidence type="ECO:0000256" key="1">
    <source>
        <dbReference type="SAM" id="SignalP"/>
    </source>
</evidence>
<keyword evidence="1" id="KW-0732">Signal</keyword>
<dbReference type="InParanoid" id="N1JLS3"/>
<reference evidence="2 3" key="1">
    <citation type="journal article" date="2010" name="Science">
        <title>Genome expansion and gene loss in powdery mildew fungi reveal tradeoffs in extreme parasitism.</title>
        <authorList>
            <person name="Spanu P.D."/>
            <person name="Abbott J.C."/>
            <person name="Amselem J."/>
            <person name="Burgis T.A."/>
            <person name="Soanes D.M."/>
            <person name="Stueber K."/>
            <person name="Ver Loren van Themaat E."/>
            <person name="Brown J.K.M."/>
            <person name="Butcher S.A."/>
            <person name="Gurr S.J."/>
            <person name="Lebrun M.-H."/>
            <person name="Ridout C.J."/>
            <person name="Schulze-Lefert P."/>
            <person name="Talbot N.J."/>
            <person name="Ahmadinejad N."/>
            <person name="Ametz C."/>
            <person name="Barton G.R."/>
            <person name="Benjdia M."/>
            <person name="Bidzinski P."/>
            <person name="Bindschedler L.V."/>
            <person name="Both M."/>
            <person name="Brewer M.T."/>
            <person name="Cadle-Davidson L."/>
            <person name="Cadle-Davidson M.M."/>
            <person name="Collemare J."/>
            <person name="Cramer R."/>
            <person name="Frenkel O."/>
            <person name="Godfrey D."/>
            <person name="Harriman J."/>
            <person name="Hoede C."/>
            <person name="King B.C."/>
            <person name="Klages S."/>
            <person name="Kleemann J."/>
            <person name="Knoll D."/>
            <person name="Koti P.S."/>
            <person name="Kreplak J."/>
            <person name="Lopez-Ruiz F.J."/>
            <person name="Lu X."/>
            <person name="Maekawa T."/>
            <person name="Mahanil S."/>
            <person name="Micali C."/>
            <person name="Milgroom M.G."/>
            <person name="Montana G."/>
            <person name="Noir S."/>
            <person name="O'Connell R.J."/>
            <person name="Oberhaensli S."/>
            <person name="Parlange F."/>
            <person name="Pedersen C."/>
            <person name="Quesneville H."/>
            <person name="Reinhardt R."/>
            <person name="Rott M."/>
            <person name="Sacristan S."/>
            <person name="Schmidt S.M."/>
            <person name="Schoen M."/>
            <person name="Skamnioti P."/>
            <person name="Sommer H."/>
            <person name="Stephens A."/>
            <person name="Takahara H."/>
            <person name="Thordal-Christensen H."/>
            <person name="Vigouroux M."/>
            <person name="Wessling R."/>
            <person name="Wicker T."/>
            <person name="Panstruga R."/>
        </authorList>
    </citation>
    <scope>NUCLEOTIDE SEQUENCE [LARGE SCALE GENOMIC DNA]</scope>
    <source>
        <strain evidence="2">DH14</strain>
    </source>
</reference>
<keyword evidence="3" id="KW-1185">Reference proteome</keyword>
<dbReference type="AlphaFoldDB" id="N1JLS3"/>
<accession>N1JLS3</accession>
<dbReference type="HOGENOM" id="CLU_2049299_0_0_1"/>
<evidence type="ECO:0000313" key="2">
    <source>
        <dbReference type="EMBL" id="CCU83257.1"/>
    </source>
</evidence>